<organism evidence="11 12">
    <name type="scientific">Acrodontium crateriforme</name>
    <dbReference type="NCBI Taxonomy" id="150365"/>
    <lineage>
        <taxon>Eukaryota</taxon>
        <taxon>Fungi</taxon>
        <taxon>Dikarya</taxon>
        <taxon>Ascomycota</taxon>
        <taxon>Pezizomycotina</taxon>
        <taxon>Dothideomycetes</taxon>
        <taxon>Dothideomycetidae</taxon>
        <taxon>Mycosphaerellales</taxon>
        <taxon>Teratosphaeriaceae</taxon>
        <taxon>Acrodontium</taxon>
    </lineage>
</organism>
<evidence type="ECO:0000313" key="12">
    <source>
        <dbReference type="Proteomes" id="UP001303373"/>
    </source>
</evidence>
<dbReference type="GO" id="GO:0005829">
    <property type="term" value="C:cytosol"/>
    <property type="evidence" value="ECO:0007669"/>
    <property type="project" value="TreeGrafter"/>
</dbReference>
<dbReference type="Pfam" id="PF09296">
    <property type="entry name" value="NUDIX-like"/>
    <property type="match status" value="1"/>
</dbReference>
<evidence type="ECO:0000256" key="6">
    <source>
        <dbReference type="ARBA" id="ARBA00022801"/>
    </source>
</evidence>
<comment type="catalytic activity">
    <reaction evidence="9">
        <text>a 5'-end NAD(+)-phospho-ribonucleoside in mRNA + H2O = a 5'-end phospho-adenosine-phospho-ribonucleoside in mRNA + beta-nicotinamide D-ribonucleotide + 2 H(+)</text>
        <dbReference type="Rhea" id="RHEA:60876"/>
        <dbReference type="Rhea" id="RHEA-COMP:15698"/>
        <dbReference type="Rhea" id="RHEA-COMP:15719"/>
        <dbReference type="ChEBI" id="CHEBI:14649"/>
        <dbReference type="ChEBI" id="CHEBI:15377"/>
        <dbReference type="ChEBI" id="CHEBI:15378"/>
        <dbReference type="ChEBI" id="CHEBI:144029"/>
        <dbReference type="ChEBI" id="CHEBI:144051"/>
    </reaction>
    <physiologicalReaction direction="left-to-right" evidence="9">
        <dbReference type="Rhea" id="RHEA:60877"/>
    </physiologicalReaction>
</comment>
<dbReference type="InterPro" id="IPR015797">
    <property type="entry name" value="NUDIX_hydrolase-like_dom_sf"/>
</dbReference>
<dbReference type="GO" id="GO:0035529">
    <property type="term" value="F:NADH pyrophosphatase activity"/>
    <property type="evidence" value="ECO:0007669"/>
    <property type="project" value="TreeGrafter"/>
</dbReference>
<dbReference type="GO" id="GO:0046872">
    <property type="term" value="F:metal ion binding"/>
    <property type="evidence" value="ECO:0007669"/>
    <property type="project" value="UniProtKB-KW"/>
</dbReference>
<evidence type="ECO:0000256" key="4">
    <source>
        <dbReference type="ARBA" id="ARBA00012381"/>
    </source>
</evidence>
<evidence type="ECO:0000259" key="10">
    <source>
        <dbReference type="PROSITE" id="PS51462"/>
    </source>
</evidence>
<dbReference type="Pfam" id="PF00293">
    <property type="entry name" value="NUDIX"/>
    <property type="match status" value="1"/>
</dbReference>
<dbReference type="FunFam" id="3.90.79.10:FF:000042">
    <property type="entry name" value="Probable NADH pyrophosphatase"/>
    <property type="match status" value="1"/>
</dbReference>
<dbReference type="Gene3D" id="3.90.79.10">
    <property type="entry name" value="Nucleoside Triphosphate Pyrophosphohydrolase"/>
    <property type="match status" value="1"/>
</dbReference>
<dbReference type="Gene3D" id="3.90.79.20">
    <property type="match status" value="1"/>
</dbReference>
<evidence type="ECO:0000256" key="2">
    <source>
        <dbReference type="ARBA" id="ARBA00001947"/>
    </source>
</evidence>
<dbReference type="CDD" id="cd03429">
    <property type="entry name" value="NUDIX_NADH_pyrophosphatase_Nudt13"/>
    <property type="match status" value="1"/>
</dbReference>
<feature type="domain" description="Nudix hydrolase" evidence="10">
    <location>
        <begin position="262"/>
        <end position="390"/>
    </location>
</feature>
<dbReference type="SUPFAM" id="SSF55811">
    <property type="entry name" value="Nudix"/>
    <property type="match status" value="1"/>
</dbReference>
<sequence length="424" mass="46512">MHKPQPDLPEPAHASVDSMLARKFGREVANYFSGSPLNRLGFLRADHTFLSKALRHPSTRFLLCRDLQPLIRTSEPDALAYVKYEDVKPIIGEDPYAKTEQELIDAYDSKTYVPQMIFLGVDEKDANGLEYTGKNTYKGAPYFAVDVSPKENVKDACEKLIAKVGEQGLDFAKGRVMDIKAADAAIYAAARQLLDWNARNPFCGQCGQPTMSVNGGFKRTCPPKDISYKVSNALPTTISTPANNTERPSCATRKGISNLSFPRTDPTVIMGIVNASGTKILLGRQKRWPPYWYSTLAGFAEPAESIEEAVRREVYEEAGVHVGRVVIHSTQPWPYPANLMIGAVGQATPAGETIDLGHDPELDDARWFDFDEVRHALRVGTSGLDESAGQEYTEGGLRLPPSTAIANQLITSVVNGFVSGEAKM</sequence>
<accession>A0AAQ3M1X3</accession>
<evidence type="ECO:0000256" key="1">
    <source>
        <dbReference type="ARBA" id="ARBA00001946"/>
    </source>
</evidence>
<evidence type="ECO:0000256" key="9">
    <source>
        <dbReference type="ARBA" id="ARBA00023679"/>
    </source>
</evidence>
<comment type="cofactor">
    <cofactor evidence="1">
        <name>Mg(2+)</name>
        <dbReference type="ChEBI" id="CHEBI:18420"/>
    </cofactor>
</comment>
<dbReference type="PROSITE" id="PS00893">
    <property type="entry name" value="NUDIX_BOX"/>
    <property type="match status" value="1"/>
</dbReference>
<comment type="cofactor">
    <cofactor evidence="2">
        <name>Zn(2+)</name>
        <dbReference type="ChEBI" id="CHEBI:29105"/>
    </cofactor>
</comment>
<protein>
    <recommendedName>
        <fullName evidence="4">NAD(+) diphosphatase</fullName>
        <ecNumber evidence="4">3.6.1.22</ecNumber>
    </recommendedName>
</protein>
<dbReference type="GO" id="GO:0006742">
    <property type="term" value="P:NADP+ catabolic process"/>
    <property type="evidence" value="ECO:0007669"/>
    <property type="project" value="TreeGrafter"/>
</dbReference>
<keyword evidence="5" id="KW-0479">Metal-binding</keyword>
<keyword evidence="6" id="KW-0378">Hydrolase</keyword>
<name>A0AAQ3M1X3_9PEZI</name>
<dbReference type="InterPro" id="IPR049734">
    <property type="entry name" value="NudC-like_C"/>
</dbReference>
<dbReference type="InterPro" id="IPR020084">
    <property type="entry name" value="NUDIX_hydrolase_CS"/>
</dbReference>
<evidence type="ECO:0000256" key="5">
    <source>
        <dbReference type="ARBA" id="ARBA00022723"/>
    </source>
</evidence>
<gene>
    <name evidence="11" type="ORF">R9X50_00113400</name>
</gene>
<dbReference type="InterPro" id="IPR015376">
    <property type="entry name" value="Znr_NADH_PPase"/>
</dbReference>
<dbReference type="AlphaFoldDB" id="A0AAQ3M1X3"/>
<dbReference type="InterPro" id="IPR015375">
    <property type="entry name" value="NADH_PPase-like_N"/>
</dbReference>
<keyword evidence="7" id="KW-0460">Magnesium</keyword>
<evidence type="ECO:0000256" key="8">
    <source>
        <dbReference type="ARBA" id="ARBA00023027"/>
    </source>
</evidence>
<dbReference type="PROSITE" id="PS51462">
    <property type="entry name" value="NUDIX"/>
    <property type="match status" value="1"/>
</dbReference>
<dbReference type="EC" id="3.6.1.22" evidence="4"/>
<keyword evidence="12" id="KW-1185">Reference proteome</keyword>
<reference evidence="11 12" key="1">
    <citation type="submission" date="2023-11" db="EMBL/GenBank/DDBJ databases">
        <title>An acidophilic fungus is an integral part of prey digestion in a carnivorous sundew plant.</title>
        <authorList>
            <person name="Tsai I.J."/>
        </authorList>
    </citation>
    <scope>NUCLEOTIDE SEQUENCE [LARGE SCALE GENOMIC DNA]</scope>
    <source>
        <strain evidence="11">169a</strain>
    </source>
</reference>
<dbReference type="PANTHER" id="PTHR42904:SF6">
    <property type="entry name" value="NAD-CAPPED RNA HYDROLASE NUDT12"/>
    <property type="match status" value="1"/>
</dbReference>
<dbReference type="Proteomes" id="UP001303373">
    <property type="component" value="Chromosome 2"/>
</dbReference>
<evidence type="ECO:0000313" key="11">
    <source>
        <dbReference type="EMBL" id="WPG98345.1"/>
    </source>
</evidence>
<evidence type="ECO:0000256" key="3">
    <source>
        <dbReference type="ARBA" id="ARBA00009595"/>
    </source>
</evidence>
<keyword evidence="8" id="KW-0520">NAD</keyword>
<dbReference type="Pfam" id="PF09297">
    <property type="entry name" value="Zn_ribbon_NUD"/>
    <property type="match status" value="1"/>
</dbReference>
<evidence type="ECO:0000256" key="7">
    <source>
        <dbReference type="ARBA" id="ARBA00022842"/>
    </source>
</evidence>
<dbReference type="EMBL" id="CP138581">
    <property type="protein sequence ID" value="WPG98345.1"/>
    <property type="molecule type" value="Genomic_DNA"/>
</dbReference>
<dbReference type="InterPro" id="IPR050241">
    <property type="entry name" value="NAD-cap_RNA_hydrolase_NudC"/>
</dbReference>
<dbReference type="GO" id="GO:0019677">
    <property type="term" value="P:NAD+ catabolic process"/>
    <property type="evidence" value="ECO:0007669"/>
    <property type="project" value="TreeGrafter"/>
</dbReference>
<dbReference type="GO" id="GO:0005777">
    <property type="term" value="C:peroxisome"/>
    <property type="evidence" value="ECO:0007669"/>
    <property type="project" value="TreeGrafter"/>
</dbReference>
<proteinExistence type="inferred from homology"/>
<comment type="similarity">
    <text evidence="3">Belongs to the Nudix hydrolase family. NudC subfamily.</text>
</comment>
<dbReference type="PANTHER" id="PTHR42904">
    <property type="entry name" value="NUDIX HYDROLASE, NUDC SUBFAMILY"/>
    <property type="match status" value="1"/>
</dbReference>
<dbReference type="InterPro" id="IPR000086">
    <property type="entry name" value="NUDIX_hydrolase_dom"/>
</dbReference>